<dbReference type="AlphaFoldDB" id="A0A1M6UNT7"/>
<dbReference type="PANTHER" id="PTHR39327:SF1">
    <property type="entry name" value="BLR5470 PROTEIN"/>
    <property type="match status" value="1"/>
</dbReference>
<evidence type="ECO:0000313" key="1">
    <source>
        <dbReference type="EMBL" id="SEC51383.1"/>
    </source>
</evidence>
<accession>A0A1M6UNT7</accession>
<dbReference type="InterPro" id="IPR010319">
    <property type="entry name" value="Transglutaminase-like_Cys_pept"/>
</dbReference>
<evidence type="ECO:0000313" key="2">
    <source>
        <dbReference type="Proteomes" id="UP000183208"/>
    </source>
</evidence>
<dbReference type="RefSeq" id="WP_074817601.1">
    <property type="nucleotide sequence ID" value="NZ_FNTI01000001.1"/>
</dbReference>
<dbReference type="Gene3D" id="3.10.620.30">
    <property type="match status" value="1"/>
</dbReference>
<dbReference type="Proteomes" id="UP000183208">
    <property type="component" value="Unassembled WGS sequence"/>
</dbReference>
<dbReference type="Pfam" id="PF06035">
    <property type="entry name" value="Peptidase_C93"/>
    <property type="match status" value="1"/>
</dbReference>
<dbReference type="PANTHER" id="PTHR39327">
    <property type="match status" value="1"/>
</dbReference>
<dbReference type="OrthoDB" id="8251936at2"/>
<name>A0A1M6UNT7_9BRAD</name>
<sequence>MMGNLSRIGVLTIWLIGASPLAAEPFGVATVPAAPDSRISAIWRDLQAAMRADEQIIVVCRANPACGSPAALRFIAIVDEARRYQGRALLGHINRAVNLAIPTTRGDVSWQSPLKALASSGDCKSYAVTKYAALGAAGIAPEDRRLVIVWDNARPQETHLVVVVRVAQRWLVLDSRTLTLADSDDQQAYQPLHSFDHSGVRDFPPLAPAARRAQLQEPKPQQ</sequence>
<reference evidence="1 2" key="1">
    <citation type="submission" date="2016-10" db="EMBL/GenBank/DDBJ databases">
        <authorList>
            <person name="de Groot N.N."/>
        </authorList>
    </citation>
    <scope>NUCLEOTIDE SEQUENCE [LARGE SCALE GENOMIC DNA]</scope>
    <source>
        <strain evidence="1 2">GAS522</strain>
    </source>
</reference>
<protein>
    <submittedName>
        <fullName evidence="1">Transglutaminase-like cysteine proteinase BTLCP</fullName>
    </submittedName>
</protein>
<dbReference type="EMBL" id="FNTI01000001">
    <property type="protein sequence ID" value="SEC51383.1"/>
    <property type="molecule type" value="Genomic_DNA"/>
</dbReference>
<organism evidence="1 2">
    <name type="scientific">Bradyrhizobium lablabi</name>
    <dbReference type="NCBI Taxonomy" id="722472"/>
    <lineage>
        <taxon>Bacteria</taxon>
        <taxon>Pseudomonadati</taxon>
        <taxon>Pseudomonadota</taxon>
        <taxon>Alphaproteobacteria</taxon>
        <taxon>Hyphomicrobiales</taxon>
        <taxon>Nitrobacteraceae</taxon>
        <taxon>Bradyrhizobium</taxon>
    </lineage>
</organism>
<proteinExistence type="predicted"/>
<gene>
    <name evidence="1" type="ORF">SAMN05444171_1595</name>
</gene>